<evidence type="ECO:0000313" key="2">
    <source>
        <dbReference type="EMBL" id="KAG0560509.1"/>
    </source>
</evidence>
<name>A0A8T0GNB1_CERPU</name>
<feature type="region of interest" description="Disordered" evidence="1">
    <location>
        <begin position="51"/>
        <end position="105"/>
    </location>
</feature>
<protein>
    <submittedName>
        <fullName evidence="3">Uncharacterized protein</fullName>
    </submittedName>
</protein>
<reference evidence="3" key="1">
    <citation type="submission" date="2020-06" db="EMBL/GenBank/DDBJ databases">
        <title>WGS assembly of Ceratodon purpureus strain R40.</title>
        <authorList>
            <person name="Carey S.B."/>
            <person name="Jenkins J."/>
            <person name="Shu S."/>
            <person name="Lovell J.T."/>
            <person name="Sreedasyam A."/>
            <person name="Maumus F."/>
            <person name="Tiley G.P."/>
            <person name="Fernandez-Pozo N."/>
            <person name="Barry K."/>
            <person name="Chen C."/>
            <person name="Wang M."/>
            <person name="Lipzen A."/>
            <person name="Daum C."/>
            <person name="Saski C.A."/>
            <person name="Payton A.C."/>
            <person name="Mcbreen J.C."/>
            <person name="Conrad R.E."/>
            <person name="Kollar L.M."/>
            <person name="Olsson S."/>
            <person name="Huttunen S."/>
            <person name="Landis J.B."/>
            <person name="Wickett N.J."/>
            <person name="Johnson M.G."/>
            <person name="Rensing S.A."/>
            <person name="Grimwood J."/>
            <person name="Schmutz J."/>
            <person name="Mcdaniel S.F."/>
        </authorList>
    </citation>
    <scope>NUCLEOTIDE SEQUENCE</scope>
    <source>
        <strain evidence="3">R40</strain>
    </source>
</reference>
<evidence type="ECO:0000313" key="3">
    <source>
        <dbReference type="EMBL" id="KAG0560510.1"/>
    </source>
</evidence>
<comment type="caution">
    <text evidence="3">The sequence shown here is derived from an EMBL/GenBank/DDBJ whole genome shotgun (WGS) entry which is preliminary data.</text>
</comment>
<dbReference type="Proteomes" id="UP000822688">
    <property type="component" value="Chromosome 10"/>
</dbReference>
<gene>
    <name evidence="2" type="ORF">KC19_10G185600</name>
    <name evidence="3" type="ORF">KC19_10G185800</name>
</gene>
<keyword evidence="4" id="KW-1185">Reference proteome</keyword>
<feature type="compositionally biased region" description="Polar residues" evidence="1">
    <location>
        <begin position="72"/>
        <end position="81"/>
    </location>
</feature>
<accession>A0A8T0GNB1</accession>
<proteinExistence type="predicted"/>
<organism evidence="3 4">
    <name type="scientific">Ceratodon purpureus</name>
    <name type="common">Fire moss</name>
    <name type="synonym">Dicranum purpureum</name>
    <dbReference type="NCBI Taxonomy" id="3225"/>
    <lineage>
        <taxon>Eukaryota</taxon>
        <taxon>Viridiplantae</taxon>
        <taxon>Streptophyta</taxon>
        <taxon>Embryophyta</taxon>
        <taxon>Bryophyta</taxon>
        <taxon>Bryophytina</taxon>
        <taxon>Bryopsida</taxon>
        <taxon>Dicranidae</taxon>
        <taxon>Pseudoditrichales</taxon>
        <taxon>Ditrichaceae</taxon>
        <taxon>Ceratodon</taxon>
    </lineage>
</organism>
<dbReference type="AlphaFoldDB" id="A0A8T0GNB1"/>
<evidence type="ECO:0000256" key="1">
    <source>
        <dbReference type="SAM" id="MobiDB-lite"/>
    </source>
</evidence>
<dbReference type="EMBL" id="CM026431">
    <property type="protein sequence ID" value="KAG0560510.1"/>
    <property type="molecule type" value="Genomic_DNA"/>
</dbReference>
<evidence type="ECO:0000313" key="4">
    <source>
        <dbReference type="Proteomes" id="UP000822688"/>
    </source>
</evidence>
<dbReference type="EMBL" id="CM026431">
    <property type="protein sequence ID" value="KAG0560509.1"/>
    <property type="molecule type" value="Genomic_DNA"/>
</dbReference>
<sequence>MITTLGHLARPKFHRLDRCETFRVASRWERIIAKQNPGRAKLPTLRTGTRIVPKCSGNLNETTPPARVGTESARSMPSHSRSALPPHSTLTMPCHQFSVSTQPFS</sequence>